<name>A0A4R6QD99_9FLAO</name>
<reference evidence="4 5" key="1">
    <citation type="submission" date="2019-03" db="EMBL/GenBank/DDBJ databases">
        <title>Genomic Encyclopedia of Archaeal and Bacterial Type Strains, Phase II (KMG-II): from individual species to whole genera.</title>
        <authorList>
            <person name="Goeker M."/>
        </authorList>
    </citation>
    <scope>NUCLEOTIDE SEQUENCE [LARGE SCALE GENOMIC DNA]</scope>
    <source>
        <strain evidence="4 5">DSM 25687</strain>
    </source>
</reference>
<dbReference type="NCBIfam" id="TIGR01777">
    <property type="entry name" value="yfcH"/>
    <property type="match status" value="1"/>
</dbReference>
<evidence type="ECO:0000313" key="4">
    <source>
        <dbReference type="EMBL" id="TDP60784.1"/>
    </source>
</evidence>
<dbReference type="PANTHER" id="PTHR11092:SF0">
    <property type="entry name" value="EPIMERASE FAMILY PROTEIN SDR39U1"/>
    <property type="match status" value="1"/>
</dbReference>
<dbReference type="RefSeq" id="WP_133531751.1">
    <property type="nucleotide sequence ID" value="NZ_SNXR01000011.1"/>
</dbReference>
<feature type="domain" description="DUF1731" evidence="3">
    <location>
        <begin position="253"/>
        <end position="299"/>
    </location>
</feature>
<proteinExistence type="inferred from homology"/>
<organism evidence="4 5">
    <name type="scientific">Flavobacterium dankookense</name>
    <dbReference type="NCBI Taxonomy" id="706186"/>
    <lineage>
        <taxon>Bacteria</taxon>
        <taxon>Pseudomonadati</taxon>
        <taxon>Bacteroidota</taxon>
        <taxon>Flavobacteriia</taxon>
        <taxon>Flavobacteriales</taxon>
        <taxon>Flavobacteriaceae</taxon>
        <taxon>Flavobacterium</taxon>
    </lineage>
</organism>
<evidence type="ECO:0000256" key="1">
    <source>
        <dbReference type="ARBA" id="ARBA00009353"/>
    </source>
</evidence>
<dbReference type="EMBL" id="SNXR01000011">
    <property type="protein sequence ID" value="TDP60784.1"/>
    <property type="molecule type" value="Genomic_DNA"/>
</dbReference>
<feature type="domain" description="NAD-dependent epimerase/dehydratase" evidence="2">
    <location>
        <begin position="3"/>
        <end position="218"/>
    </location>
</feature>
<evidence type="ECO:0000259" key="3">
    <source>
        <dbReference type="Pfam" id="PF08338"/>
    </source>
</evidence>
<dbReference type="InterPro" id="IPR001509">
    <property type="entry name" value="Epimerase_deHydtase"/>
</dbReference>
<dbReference type="Proteomes" id="UP000295260">
    <property type="component" value="Unassembled WGS sequence"/>
</dbReference>
<comment type="caution">
    <text evidence="4">The sequence shown here is derived from an EMBL/GenBank/DDBJ whole genome shotgun (WGS) entry which is preliminary data.</text>
</comment>
<dbReference type="PANTHER" id="PTHR11092">
    <property type="entry name" value="SUGAR NUCLEOTIDE EPIMERASE RELATED"/>
    <property type="match status" value="1"/>
</dbReference>
<dbReference type="InterPro" id="IPR036291">
    <property type="entry name" value="NAD(P)-bd_dom_sf"/>
</dbReference>
<dbReference type="Pfam" id="PF01370">
    <property type="entry name" value="Epimerase"/>
    <property type="match status" value="1"/>
</dbReference>
<dbReference type="InterPro" id="IPR013549">
    <property type="entry name" value="DUF1731"/>
</dbReference>
<dbReference type="OrthoDB" id="9801773at2"/>
<dbReference type="SUPFAM" id="SSF51735">
    <property type="entry name" value="NAD(P)-binding Rossmann-fold domains"/>
    <property type="match status" value="1"/>
</dbReference>
<evidence type="ECO:0000313" key="5">
    <source>
        <dbReference type="Proteomes" id="UP000295260"/>
    </source>
</evidence>
<protein>
    <recommendedName>
        <fullName evidence="6">TIGR01777 family protein</fullName>
    </recommendedName>
</protein>
<dbReference type="Pfam" id="PF08338">
    <property type="entry name" value="DUF1731"/>
    <property type="match status" value="1"/>
</dbReference>
<sequence length="301" mass="33998">MKILITGATGFIGSKLVNLLLEKNHTVHYLTTSKNKIRNRINYKGFYWNPVLQEIDSNCFEGVETIIHLAGATIAKRWTSSYKKELLSSRIQSSDLLFKIIKENNFTIKNIISASGTAIYPESFDKIYAEDTTQTANDFLADVVKQWEKSVDQFESLSIKVTKIRTGVVFANNGGAFLEMIKPIKLGLGAFMGNGNQIQSWIHLDDLVRLYYFVLENDLEGTFNAVAPNTVSNMDLTKLVAKKLKKPLFLPNIPQFMMKLILGEMSILLFSSKKLSSKKIQDLGFQFEYPDLESSLDNLLS</sequence>
<dbReference type="AlphaFoldDB" id="A0A4R6QD99"/>
<evidence type="ECO:0000259" key="2">
    <source>
        <dbReference type="Pfam" id="PF01370"/>
    </source>
</evidence>
<accession>A0A4R6QD99</accession>
<keyword evidence="5" id="KW-1185">Reference proteome</keyword>
<comment type="similarity">
    <text evidence="1">Belongs to the NAD(P)-dependent epimerase/dehydratase family. SDR39U1 subfamily.</text>
</comment>
<dbReference type="Gene3D" id="3.40.50.720">
    <property type="entry name" value="NAD(P)-binding Rossmann-like Domain"/>
    <property type="match status" value="1"/>
</dbReference>
<dbReference type="InterPro" id="IPR010099">
    <property type="entry name" value="SDR39U1"/>
</dbReference>
<evidence type="ECO:0008006" key="6">
    <source>
        <dbReference type="Google" id="ProtNLM"/>
    </source>
</evidence>
<gene>
    <name evidence="4" type="ORF">BC748_0384</name>
</gene>